<reference evidence="1 2" key="1">
    <citation type="submission" date="2017-06" db="EMBL/GenBank/DDBJ databases">
        <title>Description of Rhodopirellula bahusiensis sp. nov.</title>
        <authorList>
            <person name="Kizina J."/>
            <person name="Harder J."/>
        </authorList>
    </citation>
    <scope>NUCLEOTIDE SEQUENCE [LARGE SCALE GENOMIC DNA]</scope>
    <source>
        <strain evidence="1 2">SWK21</strain>
    </source>
</reference>
<keyword evidence="2" id="KW-1185">Reference proteome</keyword>
<dbReference type="Proteomes" id="UP000225740">
    <property type="component" value="Unassembled WGS sequence"/>
</dbReference>
<dbReference type="RefSeq" id="WP_099262182.1">
    <property type="nucleotide sequence ID" value="NZ_NIZW01000014.1"/>
</dbReference>
<evidence type="ECO:0000313" key="2">
    <source>
        <dbReference type="Proteomes" id="UP000225740"/>
    </source>
</evidence>
<dbReference type="PANTHER" id="PTHR43428">
    <property type="entry name" value="ARSENATE REDUCTASE"/>
    <property type="match status" value="1"/>
</dbReference>
<dbReference type="Gene3D" id="3.40.50.2300">
    <property type="match status" value="1"/>
</dbReference>
<gene>
    <name evidence="1" type="ORF">CEE69_18375</name>
</gene>
<comment type="caution">
    <text evidence="1">The sequence shown here is derived from an EMBL/GenBank/DDBJ whole genome shotgun (WGS) entry which is preliminary data.</text>
</comment>
<protein>
    <submittedName>
        <fullName evidence="1">Protein-tyrosine-phosphatase</fullName>
    </submittedName>
</protein>
<dbReference type="SUPFAM" id="SSF52788">
    <property type="entry name" value="Phosphotyrosine protein phosphatases I"/>
    <property type="match status" value="1"/>
</dbReference>
<dbReference type="InterPro" id="IPR036196">
    <property type="entry name" value="Ptyr_pPase_sf"/>
</dbReference>
<sequence>MFMSELQTIRLFPTLETFVQNRRGEADQISEDRKDELKQLAGYVRDELQKSDPVQLTFICTHNSRRSHLAQIWAKVAADLFGLDRVRTFSGGTEKTAMNRRIVSALTRTGLQVDVKTADETNPTYAVRYAERSEPLVCFSKIYSDSPNPTAKFAAVMTCSSADEACPFVPGCDLRLPIRYEDPKVSDDTPREAEVYDQRCQQVAREMLYAMSLV</sequence>
<accession>A0A2G1W4P0</accession>
<dbReference type="AlphaFoldDB" id="A0A2G1W4P0"/>
<dbReference type="GeneID" id="90609997"/>
<name>A0A2G1W4P0_9BACT</name>
<organism evidence="1 2">
    <name type="scientific">Rhodopirellula bahusiensis</name>
    <dbReference type="NCBI Taxonomy" id="2014065"/>
    <lineage>
        <taxon>Bacteria</taxon>
        <taxon>Pseudomonadati</taxon>
        <taxon>Planctomycetota</taxon>
        <taxon>Planctomycetia</taxon>
        <taxon>Pirellulales</taxon>
        <taxon>Pirellulaceae</taxon>
        <taxon>Rhodopirellula</taxon>
    </lineage>
</organism>
<evidence type="ECO:0000313" key="1">
    <source>
        <dbReference type="EMBL" id="PHQ33961.1"/>
    </source>
</evidence>
<proteinExistence type="predicted"/>
<dbReference type="PANTHER" id="PTHR43428:SF1">
    <property type="entry name" value="ARSENATE REDUCTASE"/>
    <property type="match status" value="1"/>
</dbReference>
<dbReference type="EMBL" id="NIZW01000014">
    <property type="protein sequence ID" value="PHQ33961.1"/>
    <property type="molecule type" value="Genomic_DNA"/>
</dbReference>
<dbReference type="OrthoDB" id="9784339at2"/>